<dbReference type="PANTHER" id="PTHR37309:SF1">
    <property type="entry name" value="SLR0284 PROTEIN"/>
    <property type="match status" value="1"/>
</dbReference>
<dbReference type="RefSeq" id="WP_265590910.1">
    <property type="nucleotide sequence ID" value="NZ_BQKC01000001.1"/>
</dbReference>
<keyword evidence="1" id="KW-1133">Transmembrane helix</keyword>
<evidence type="ECO:0000256" key="1">
    <source>
        <dbReference type="SAM" id="Phobius"/>
    </source>
</evidence>
<dbReference type="InterPro" id="IPR007165">
    <property type="entry name" value="Phage_holin_4_2"/>
</dbReference>
<feature type="transmembrane region" description="Helical" evidence="1">
    <location>
        <begin position="96"/>
        <end position="117"/>
    </location>
</feature>
<keyword evidence="1" id="KW-0472">Membrane</keyword>
<name>A0AAV5B4W3_9ACTN</name>
<keyword evidence="3" id="KW-1185">Reference proteome</keyword>
<accession>A0AAV5B4W3</accession>
<organism evidence="2 3">
    <name type="scientific">Granulimonas faecalis</name>
    <dbReference type="NCBI Taxonomy" id="2894155"/>
    <lineage>
        <taxon>Bacteria</taxon>
        <taxon>Bacillati</taxon>
        <taxon>Actinomycetota</taxon>
        <taxon>Coriobacteriia</taxon>
        <taxon>Coriobacteriales</taxon>
        <taxon>Kribbibacteriaceae</taxon>
        <taxon>Granulimonas</taxon>
    </lineage>
</organism>
<feature type="transmembrane region" description="Helical" evidence="1">
    <location>
        <begin position="7"/>
        <end position="25"/>
    </location>
</feature>
<evidence type="ECO:0000313" key="3">
    <source>
        <dbReference type="Proteomes" id="UP001055025"/>
    </source>
</evidence>
<reference evidence="2" key="1">
    <citation type="journal article" date="2022" name="Int. J. Syst. Evol. Microbiol.">
        <title>Granulimonas faecalis gen. nov., sp. nov., and Leptogranulimonas caecicola gen. nov., sp. nov., novel lactate-producing Atopobiaceae bacteria isolated from mouse intestines, and an emended description of the family Atopobiaceae.</title>
        <authorList>
            <person name="Morinaga K."/>
            <person name="Kusada H."/>
            <person name="Sakamoto S."/>
            <person name="Murakami T."/>
            <person name="Toyoda A."/>
            <person name="Mori H."/>
            <person name="Meng X.Y."/>
            <person name="Takashino M."/>
            <person name="Murotomi K."/>
            <person name="Tamaki H."/>
        </authorList>
    </citation>
    <scope>NUCLEOTIDE SEQUENCE</scope>
    <source>
        <strain evidence="2">OPF53</strain>
    </source>
</reference>
<feature type="transmembrane region" description="Helical" evidence="1">
    <location>
        <begin position="31"/>
        <end position="48"/>
    </location>
</feature>
<gene>
    <name evidence="2" type="ORF">ATOP_14050</name>
</gene>
<dbReference type="Proteomes" id="UP001055025">
    <property type="component" value="Unassembled WGS sequence"/>
</dbReference>
<keyword evidence="1" id="KW-0812">Transmembrane</keyword>
<dbReference type="EMBL" id="BQKC01000001">
    <property type="protein sequence ID" value="GJM55750.1"/>
    <property type="molecule type" value="Genomic_DNA"/>
</dbReference>
<dbReference type="Pfam" id="PF04020">
    <property type="entry name" value="Phage_holin_4_2"/>
    <property type="match status" value="1"/>
</dbReference>
<protein>
    <submittedName>
        <fullName evidence="2">Membrane protein</fullName>
    </submittedName>
</protein>
<dbReference type="AlphaFoldDB" id="A0AAV5B4W3"/>
<dbReference type="PANTHER" id="PTHR37309">
    <property type="entry name" value="SLR0284 PROTEIN"/>
    <property type="match status" value="1"/>
</dbReference>
<feature type="transmembrane region" description="Helical" evidence="1">
    <location>
        <begin position="55"/>
        <end position="76"/>
    </location>
</feature>
<sequence length="120" mass="12528">MGFIGRWLVTFIATIVTVNIVPGIFAVGGQWVGPLACALVLSLVNVSIKPVLQVIGLPITVLTLGIFYIVINAVLLEFSSWLARAVLGVGIYIDSFGSALIGAIVISLVSMILSSVIGTD</sequence>
<proteinExistence type="predicted"/>
<evidence type="ECO:0000313" key="2">
    <source>
        <dbReference type="EMBL" id="GJM55750.1"/>
    </source>
</evidence>
<comment type="caution">
    <text evidence="2">The sequence shown here is derived from an EMBL/GenBank/DDBJ whole genome shotgun (WGS) entry which is preliminary data.</text>
</comment>